<evidence type="ECO:0000313" key="1">
    <source>
        <dbReference type="EMBL" id="SFV69551.1"/>
    </source>
</evidence>
<organism evidence="1">
    <name type="scientific">hydrothermal vent metagenome</name>
    <dbReference type="NCBI Taxonomy" id="652676"/>
    <lineage>
        <taxon>unclassified sequences</taxon>
        <taxon>metagenomes</taxon>
        <taxon>ecological metagenomes</taxon>
    </lineage>
</organism>
<dbReference type="AlphaFoldDB" id="A0A1W1CV68"/>
<name>A0A1W1CV68_9ZZZZ</name>
<accession>A0A1W1CV68</accession>
<evidence type="ECO:0008006" key="2">
    <source>
        <dbReference type="Google" id="ProtNLM"/>
    </source>
</evidence>
<proteinExistence type="predicted"/>
<reference evidence="1" key="1">
    <citation type="submission" date="2016-10" db="EMBL/GenBank/DDBJ databases">
        <authorList>
            <person name="de Groot N.N."/>
        </authorList>
    </citation>
    <scope>NUCLEOTIDE SEQUENCE</scope>
</reference>
<protein>
    <recommendedName>
        <fullName evidence="2">Toxin</fullName>
    </recommendedName>
</protein>
<dbReference type="EMBL" id="FPHJ01000067">
    <property type="protein sequence ID" value="SFV69551.1"/>
    <property type="molecule type" value="Genomic_DNA"/>
</dbReference>
<sequence>MKKITWDEQKNQILQIQRGICFEQVLEKIELGEILDRRVHPNLSKYPNQEIFIFEINNYICYVPFVENDTEVFLKTIIFSRKLNKEYENGHK</sequence>
<gene>
    <name evidence="1" type="ORF">MNB_SUP05-5-984</name>
</gene>